<dbReference type="Proteomes" id="UP000199111">
    <property type="component" value="Unassembled WGS sequence"/>
</dbReference>
<gene>
    <name evidence="1" type="ORF">SAMN05216275_14819</name>
</gene>
<name>A0A1I4EBU3_9ACTN</name>
<evidence type="ECO:0000313" key="2">
    <source>
        <dbReference type="Proteomes" id="UP000199111"/>
    </source>
</evidence>
<proteinExistence type="predicted"/>
<organism evidence="1 2">
    <name type="scientific">Streptosporangium canum</name>
    <dbReference type="NCBI Taxonomy" id="324952"/>
    <lineage>
        <taxon>Bacteria</taxon>
        <taxon>Bacillati</taxon>
        <taxon>Actinomycetota</taxon>
        <taxon>Actinomycetes</taxon>
        <taxon>Streptosporangiales</taxon>
        <taxon>Streptosporangiaceae</taxon>
        <taxon>Streptosporangium</taxon>
    </lineage>
</organism>
<dbReference type="AlphaFoldDB" id="A0A1I4EBU3"/>
<accession>A0A1I4EBU3</accession>
<keyword evidence="2" id="KW-1185">Reference proteome</keyword>
<sequence length="37" mass="4042">MRAPTTHRIARIRLSGERAARYRAAGGDMMSVVTGQP</sequence>
<evidence type="ECO:0000313" key="1">
    <source>
        <dbReference type="EMBL" id="SFL02420.1"/>
    </source>
</evidence>
<dbReference type="EMBL" id="FOQY01000048">
    <property type="protein sequence ID" value="SFL02420.1"/>
    <property type="molecule type" value="Genomic_DNA"/>
</dbReference>
<protein>
    <submittedName>
        <fullName evidence="1">Uncharacterized protein</fullName>
    </submittedName>
</protein>
<reference evidence="2" key="1">
    <citation type="submission" date="2016-10" db="EMBL/GenBank/DDBJ databases">
        <authorList>
            <person name="Varghese N."/>
            <person name="Submissions S."/>
        </authorList>
    </citation>
    <scope>NUCLEOTIDE SEQUENCE [LARGE SCALE GENOMIC DNA]</scope>
    <source>
        <strain evidence="2">CGMCC 4.2126</strain>
    </source>
</reference>